<dbReference type="SUPFAM" id="SSF161098">
    <property type="entry name" value="MetI-like"/>
    <property type="match status" value="1"/>
</dbReference>
<evidence type="ECO:0000256" key="4">
    <source>
        <dbReference type="ARBA" id="ARBA00022475"/>
    </source>
</evidence>
<feature type="transmembrane region" description="Helical" evidence="9">
    <location>
        <begin position="107"/>
        <end position="134"/>
    </location>
</feature>
<keyword evidence="13" id="KW-1185">Reference proteome</keyword>
<keyword evidence="5 10" id="KW-0592">Phosphate transport</keyword>
<feature type="transmembrane region" description="Helical" evidence="9">
    <location>
        <begin position="163"/>
        <end position="185"/>
    </location>
</feature>
<dbReference type="EMBL" id="CP098502">
    <property type="protein sequence ID" value="UTI63011.1"/>
    <property type="molecule type" value="Genomic_DNA"/>
</dbReference>
<dbReference type="Proteomes" id="UP001056035">
    <property type="component" value="Chromosome"/>
</dbReference>
<keyword evidence="8 9" id="KW-0472">Membrane</keyword>
<dbReference type="InterPro" id="IPR051124">
    <property type="entry name" value="Phosphate_Transport_Permease"/>
</dbReference>
<evidence type="ECO:0000256" key="2">
    <source>
        <dbReference type="ARBA" id="ARBA00007069"/>
    </source>
</evidence>
<feature type="transmembrane region" description="Helical" evidence="9">
    <location>
        <begin position="12"/>
        <end position="37"/>
    </location>
</feature>
<evidence type="ECO:0000256" key="6">
    <source>
        <dbReference type="ARBA" id="ARBA00022692"/>
    </source>
</evidence>
<evidence type="ECO:0000256" key="9">
    <source>
        <dbReference type="RuleBase" id="RU363032"/>
    </source>
</evidence>
<evidence type="ECO:0000259" key="11">
    <source>
        <dbReference type="PROSITE" id="PS50928"/>
    </source>
</evidence>
<dbReference type="InterPro" id="IPR011864">
    <property type="entry name" value="Phosphate_PstC"/>
</dbReference>
<evidence type="ECO:0000313" key="13">
    <source>
        <dbReference type="Proteomes" id="UP001056035"/>
    </source>
</evidence>
<evidence type="ECO:0000256" key="3">
    <source>
        <dbReference type="ARBA" id="ARBA00022448"/>
    </source>
</evidence>
<comment type="subcellular location">
    <subcellularLocation>
        <location evidence="1 9">Cell membrane</location>
        <topology evidence="1 9">Multi-pass membrane protein</topology>
    </subcellularLocation>
</comment>
<proteinExistence type="inferred from homology"/>
<dbReference type="PROSITE" id="PS50928">
    <property type="entry name" value="ABC_TM1"/>
    <property type="match status" value="1"/>
</dbReference>
<feature type="transmembrane region" description="Helical" evidence="9">
    <location>
        <begin position="69"/>
        <end position="95"/>
    </location>
</feature>
<dbReference type="CDD" id="cd06261">
    <property type="entry name" value="TM_PBP2"/>
    <property type="match status" value="1"/>
</dbReference>
<keyword evidence="4 10" id="KW-1003">Cell membrane</keyword>
<evidence type="ECO:0000256" key="5">
    <source>
        <dbReference type="ARBA" id="ARBA00022592"/>
    </source>
</evidence>
<accession>A0ABY5DN05</accession>
<dbReference type="PANTHER" id="PTHR30425:SF1">
    <property type="entry name" value="PHOSPHATE TRANSPORT SYSTEM PERMEASE PROTEIN PSTC"/>
    <property type="match status" value="1"/>
</dbReference>
<comment type="function">
    <text evidence="10">Part of the binding-protein-dependent transport system for phosphate; probably responsible for the translocation of the substrate across the membrane.</text>
</comment>
<name>A0ABY5DN05_9ACTN</name>
<keyword evidence="3 9" id="KW-0813">Transport</keyword>
<evidence type="ECO:0000256" key="10">
    <source>
        <dbReference type="RuleBase" id="RU363054"/>
    </source>
</evidence>
<dbReference type="InterPro" id="IPR035906">
    <property type="entry name" value="MetI-like_sf"/>
</dbReference>
<feature type="transmembrane region" description="Helical" evidence="9">
    <location>
        <begin position="277"/>
        <end position="296"/>
    </location>
</feature>
<evidence type="ECO:0000256" key="7">
    <source>
        <dbReference type="ARBA" id="ARBA00022989"/>
    </source>
</evidence>
<evidence type="ECO:0000313" key="12">
    <source>
        <dbReference type="EMBL" id="UTI63011.1"/>
    </source>
</evidence>
<sequence length="311" mass="32393">MGVRPSDRAGDTLLRGLCATAAVAVIAVMVDIAYQVLHGSHQALSKFGLGFLVHTTWRPNFDVFGAGSFLYGTIVSSLMALLIATPLAIAIALYLSLMAPRGVRSIVGSLVEMLAAVPSVVIGFWGILVLSPFVRDHLEPWLHGAFGFIPLFGPPQTTGSSTFTAGLILTIMVIPIIASVSRDLFDTVPQELQDGAAALGATRWEIVRGVILPSTASGVAAAAFLGLGRALGEAIAVTQVIGAGTGIHASLFATGDTLASRVANEFAGATSTLHTAAIFYAAAILLVIGLSTNLFAQWIGRRFDPSRLVAR</sequence>
<dbReference type="Pfam" id="PF00528">
    <property type="entry name" value="BPD_transp_1"/>
    <property type="match status" value="1"/>
</dbReference>
<dbReference type="RefSeq" id="WP_254569746.1">
    <property type="nucleotide sequence ID" value="NZ_CP098502.1"/>
</dbReference>
<comment type="caution">
    <text evidence="10">Lacks conserved residue(s) required for the propagation of feature annotation.</text>
</comment>
<comment type="similarity">
    <text evidence="2 10">Belongs to the binding-protein-dependent transport system permease family. CysTW subfamily.</text>
</comment>
<reference evidence="12 13" key="1">
    <citation type="submission" date="2022-06" db="EMBL/GenBank/DDBJ databases">
        <title>Paraconexibacter antarcticus.</title>
        <authorList>
            <person name="Kim C.S."/>
        </authorList>
    </citation>
    <scope>NUCLEOTIDE SEQUENCE [LARGE SCALE GENOMIC DNA]</scope>
    <source>
        <strain evidence="12 13">02-257</strain>
    </source>
</reference>
<keyword evidence="7 9" id="KW-1133">Transmembrane helix</keyword>
<evidence type="ECO:0000256" key="1">
    <source>
        <dbReference type="ARBA" id="ARBA00004651"/>
    </source>
</evidence>
<dbReference type="Gene3D" id="1.10.3720.10">
    <property type="entry name" value="MetI-like"/>
    <property type="match status" value="1"/>
</dbReference>
<keyword evidence="6 9" id="KW-0812">Transmembrane</keyword>
<gene>
    <name evidence="12" type="primary">pstC</name>
    <name evidence="12" type="ORF">NBH00_16795</name>
</gene>
<protein>
    <recommendedName>
        <fullName evidence="10">Phosphate transport system permease protein</fullName>
    </recommendedName>
</protein>
<evidence type="ECO:0000256" key="8">
    <source>
        <dbReference type="ARBA" id="ARBA00023136"/>
    </source>
</evidence>
<dbReference type="InterPro" id="IPR000515">
    <property type="entry name" value="MetI-like"/>
</dbReference>
<organism evidence="12 13">
    <name type="scientific">Paraconexibacter antarcticus</name>
    <dbReference type="NCBI Taxonomy" id="2949664"/>
    <lineage>
        <taxon>Bacteria</taxon>
        <taxon>Bacillati</taxon>
        <taxon>Actinomycetota</taxon>
        <taxon>Thermoleophilia</taxon>
        <taxon>Solirubrobacterales</taxon>
        <taxon>Paraconexibacteraceae</taxon>
        <taxon>Paraconexibacter</taxon>
    </lineage>
</organism>
<feature type="domain" description="ABC transmembrane type-1" evidence="11">
    <location>
        <begin position="70"/>
        <end position="296"/>
    </location>
</feature>
<dbReference type="NCBIfam" id="TIGR02138">
    <property type="entry name" value="phosphate_pstC"/>
    <property type="match status" value="1"/>
</dbReference>
<dbReference type="PANTHER" id="PTHR30425">
    <property type="entry name" value="PHOSPHATE TRANSPORT SYSTEM PERMEASE PROTEIN PST"/>
    <property type="match status" value="1"/>
</dbReference>